<dbReference type="GO" id="GO:0005886">
    <property type="term" value="C:plasma membrane"/>
    <property type="evidence" value="ECO:0007669"/>
    <property type="project" value="UniProtKB-SubCell"/>
</dbReference>
<feature type="transmembrane region" description="Helical" evidence="7">
    <location>
        <begin position="190"/>
        <end position="209"/>
    </location>
</feature>
<feature type="transmembrane region" description="Helical" evidence="7">
    <location>
        <begin position="310"/>
        <end position="329"/>
    </location>
</feature>
<dbReference type="SUPFAM" id="SSF103473">
    <property type="entry name" value="MFS general substrate transporter"/>
    <property type="match status" value="1"/>
</dbReference>
<dbReference type="Pfam" id="PF00083">
    <property type="entry name" value="Sugar_tr"/>
    <property type="match status" value="1"/>
</dbReference>
<dbReference type="InterPro" id="IPR020846">
    <property type="entry name" value="MFS_dom"/>
</dbReference>
<evidence type="ECO:0000256" key="6">
    <source>
        <dbReference type="ARBA" id="ARBA00023136"/>
    </source>
</evidence>
<evidence type="ECO:0000256" key="3">
    <source>
        <dbReference type="ARBA" id="ARBA00022475"/>
    </source>
</evidence>
<evidence type="ECO:0000256" key="7">
    <source>
        <dbReference type="SAM" id="Phobius"/>
    </source>
</evidence>
<dbReference type="PANTHER" id="PTHR43045:SF1">
    <property type="entry name" value="SHIKIMATE TRANSPORTER"/>
    <property type="match status" value="1"/>
</dbReference>
<sequence>MATTTHTPITPQQSRKVAIASFVGTALESYDQYVYAWLAALFAAALFFEPLGPVGGILASFATYAVTFFVRPLGAVIFGHIGDRIGRRGTLIATIVLMGVATGLIGTLPTYEQMGWFGAIALVVLRLAQGLSLGGEWGGAVALTTEHATPKTRHFYASLVQLGSPVGSILSNGIWLVLFLTLPYEEILAWAWRIPLLSAFPLLLIALYLRWSIDETPVFKDLVANNQLVKSPFLQVMKHAPLAMLVAIGGALLGHGSYTLMNTYTTNYGVEILGYAPMEFTLALTIGSLLQLVTIPAFGSLANRYGSARVVAWGALGTLLVAFPLYWIILDATFIVLVIIMVVGGILPTASWAALGGMMSDLFDEKARYTALALSYNIGASIAATLPFFLTLMRVATDNAWWHPGIVLAGLSAITLVAALVAPRMSVSPQKSHDQRAEAP</sequence>
<feature type="transmembrane region" description="Helical" evidence="7">
    <location>
        <begin position="57"/>
        <end position="78"/>
    </location>
</feature>
<keyword evidence="3" id="KW-1003">Cell membrane</keyword>
<feature type="transmembrane region" description="Helical" evidence="7">
    <location>
        <begin position="401"/>
        <end position="422"/>
    </location>
</feature>
<feature type="transmembrane region" description="Helical" evidence="7">
    <location>
        <begin position="33"/>
        <end position="51"/>
    </location>
</feature>
<reference evidence="9" key="1">
    <citation type="submission" date="2020-05" db="EMBL/GenBank/DDBJ databases">
        <authorList>
            <person name="Chiriac C."/>
            <person name="Salcher M."/>
            <person name="Ghai R."/>
            <person name="Kavagutti S V."/>
        </authorList>
    </citation>
    <scope>NUCLEOTIDE SEQUENCE</scope>
</reference>
<dbReference type="InterPro" id="IPR005828">
    <property type="entry name" value="MFS_sugar_transport-like"/>
</dbReference>
<evidence type="ECO:0000313" key="9">
    <source>
        <dbReference type="EMBL" id="CAB4577432.1"/>
    </source>
</evidence>
<evidence type="ECO:0000256" key="5">
    <source>
        <dbReference type="ARBA" id="ARBA00022989"/>
    </source>
</evidence>
<evidence type="ECO:0000259" key="8">
    <source>
        <dbReference type="PROSITE" id="PS50850"/>
    </source>
</evidence>
<feature type="transmembrane region" description="Helical" evidence="7">
    <location>
        <begin position="367"/>
        <end position="389"/>
    </location>
</feature>
<keyword evidence="2" id="KW-0813">Transport</keyword>
<dbReference type="PANTHER" id="PTHR43045">
    <property type="entry name" value="SHIKIMATE TRANSPORTER"/>
    <property type="match status" value="1"/>
</dbReference>
<accession>A0A6J6EM03</accession>
<organism evidence="9">
    <name type="scientific">freshwater metagenome</name>
    <dbReference type="NCBI Taxonomy" id="449393"/>
    <lineage>
        <taxon>unclassified sequences</taxon>
        <taxon>metagenomes</taxon>
        <taxon>ecological metagenomes</taxon>
    </lineage>
</organism>
<evidence type="ECO:0000256" key="1">
    <source>
        <dbReference type="ARBA" id="ARBA00004651"/>
    </source>
</evidence>
<keyword evidence="5 7" id="KW-1133">Transmembrane helix</keyword>
<protein>
    <submittedName>
        <fullName evidence="9">Unannotated protein</fullName>
    </submittedName>
</protein>
<dbReference type="InterPro" id="IPR036259">
    <property type="entry name" value="MFS_trans_sf"/>
</dbReference>
<dbReference type="AlphaFoldDB" id="A0A6J6EM03"/>
<dbReference type="InterPro" id="IPR011701">
    <property type="entry name" value="MFS"/>
</dbReference>
<feature type="domain" description="Major facilitator superfamily (MFS) profile" evidence="8">
    <location>
        <begin position="17"/>
        <end position="430"/>
    </location>
</feature>
<feature type="transmembrane region" description="Helical" evidence="7">
    <location>
        <begin position="155"/>
        <end position="178"/>
    </location>
</feature>
<evidence type="ECO:0000256" key="2">
    <source>
        <dbReference type="ARBA" id="ARBA00022448"/>
    </source>
</evidence>
<dbReference type="PROSITE" id="PS50850">
    <property type="entry name" value="MFS"/>
    <property type="match status" value="1"/>
</dbReference>
<name>A0A6J6EM03_9ZZZZ</name>
<proteinExistence type="predicted"/>
<dbReference type="EMBL" id="CAEZTM010000058">
    <property type="protein sequence ID" value="CAB4577432.1"/>
    <property type="molecule type" value="Genomic_DNA"/>
</dbReference>
<gene>
    <name evidence="9" type="ORF">UFOPK1684_01138</name>
</gene>
<feature type="transmembrane region" description="Helical" evidence="7">
    <location>
        <begin position="335"/>
        <end position="355"/>
    </location>
</feature>
<feature type="transmembrane region" description="Helical" evidence="7">
    <location>
        <begin position="240"/>
        <end position="260"/>
    </location>
</feature>
<dbReference type="GO" id="GO:0022857">
    <property type="term" value="F:transmembrane transporter activity"/>
    <property type="evidence" value="ECO:0007669"/>
    <property type="project" value="InterPro"/>
</dbReference>
<keyword evidence="6 7" id="KW-0472">Membrane</keyword>
<evidence type="ECO:0000256" key="4">
    <source>
        <dbReference type="ARBA" id="ARBA00022692"/>
    </source>
</evidence>
<comment type="subcellular location">
    <subcellularLocation>
        <location evidence="1">Cell membrane</location>
        <topology evidence="1">Multi-pass membrane protein</topology>
    </subcellularLocation>
</comment>
<dbReference type="Pfam" id="PF07690">
    <property type="entry name" value="MFS_1"/>
    <property type="match status" value="1"/>
</dbReference>
<feature type="transmembrane region" description="Helical" evidence="7">
    <location>
        <begin position="90"/>
        <end position="108"/>
    </location>
</feature>
<dbReference type="Gene3D" id="1.20.1250.20">
    <property type="entry name" value="MFS general substrate transporter like domains"/>
    <property type="match status" value="2"/>
</dbReference>
<feature type="transmembrane region" description="Helical" evidence="7">
    <location>
        <begin position="280"/>
        <end position="298"/>
    </location>
</feature>
<keyword evidence="4 7" id="KW-0812">Transmembrane</keyword>